<gene>
    <name evidence="13" type="ORF">C7Y44_07065</name>
</gene>
<keyword evidence="3" id="KW-0645">Protease</keyword>
<dbReference type="Gene3D" id="3.30.2010.10">
    <property type="entry name" value="Metalloproteases ('zincins'), catalytic domain"/>
    <property type="match status" value="1"/>
</dbReference>
<dbReference type="CDD" id="cd07328">
    <property type="entry name" value="M48_Ste24p_like"/>
    <property type="match status" value="1"/>
</dbReference>
<comment type="caution">
    <text evidence="13">The sequence shown here is derived from an EMBL/GenBank/DDBJ whole genome shotgun (WGS) entry which is preliminary data.</text>
</comment>
<keyword evidence="10 11" id="KW-0472">Membrane</keyword>
<dbReference type="PANTHER" id="PTHR43221:SF2">
    <property type="entry name" value="PROTEASE HTPX HOMOLOG"/>
    <property type="match status" value="1"/>
</dbReference>
<evidence type="ECO:0000256" key="7">
    <source>
        <dbReference type="ARBA" id="ARBA00022833"/>
    </source>
</evidence>
<evidence type="ECO:0000256" key="2">
    <source>
        <dbReference type="ARBA" id="ARBA00022475"/>
    </source>
</evidence>
<evidence type="ECO:0000259" key="12">
    <source>
        <dbReference type="Pfam" id="PF01435"/>
    </source>
</evidence>
<evidence type="ECO:0000256" key="8">
    <source>
        <dbReference type="ARBA" id="ARBA00022989"/>
    </source>
</evidence>
<evidence type="ECO:0000256" key="9">
    <source>
        <dbReference type="ARBA" id="ARBA00023049"/>
    </source>
</evidence>
<dbReference type="PANTHER" id="PTHR43221">
    <property type="entry name" value="PROTEASE HTPX"/>
    <property type="match status" value="1"/>
</dbReference>
<reference evidence="13 14" key="1">
    <citation type="submission" date="2018-03" db="EMBL/GenBank/DDBJ databases">
        <title>Aerobic endospore-forming bacteria genome sequencing and assembly.</title>
        <authorList>
            <person name="Cavalcante D.A."/>
            <person name="Driks A."/>
            <person name="Putonti C."/>
            <person name="De-Souza M.T."/>
        </authorList>
    </citation>
    <scope>NUCLEOTIDE SEQUENCE [LARGE SCALE GENOMIC DNA]</scope>
    <source>
        <strain evidence="13 14">SDF0028</strain>
    </source>
</reference>
<proteinExistence type="predicted"/>
<dbReference type="InterPro" id="IPR050083">
    <property type="entry name" value="HtpX_protease"/>
</dbReference>
<keyword evidence="2" id="KW-1003">Cell membrane</keyword>
<evidence type="ECO:0000256" key="3">
    <source>
        <dbReference type="ARBA" id="ARBA00022670"/>
    </source>
</evidence>
<evidence type="ECO:0000256" key="1">
    <source>
        <dbReference type="ARBA" id="ARBA00001947"/>
    </source>
</evidence>
<keyword evidence="6" id="KW-0378">Hydrolase</keyword>
<keyword evidence="7" id="KW-0862">Zinc</keyword>
<evidence type="ECO:0000256" key="11">
    <source>
        <dbReference type="SAM" id="Phobius"/>
    </source>
</evidence>
<sequence>MRFTFWCHLPIHDKEAFMNPSCWSEKMTNQTTEYCPECGHKMESVPGYVTWCEECNWNIDPDWRPISSLGLVERLNYRMGVKKSQLLLEENLHTDRITYPLTWRKALAYLLAGSILAGTFSLPIIAVYWFFYSNSLLLTMLAIVPFLLFTDLMLPSRWRLSGQPLRREEYPGLYRLADDIAAAVQAPPIDEIRMTNSYNAYFTKFGRRRTKIIGIGVPLFSALSLSEKIAILAHETAHHAHKDVTRSWFIVSARRIMASWYEFVYPYCEEGEALRPISTPMRYAQLQLANLIFILYYGLGITVWDESQRAEYLADRVAGEIAGTDAACSALSKSHFAPVFWLTAEQIARYRFNSDLFGEFRQKMEHVPASEQKRIQRIRDSITVQLDSTHPPTPYRLQSLQHHQVLTPRYVPDSNLKNQLEEEFARLEEISQRYLLNDIRAAL</sequence>
<keyword evidence="14" id="KW-1185">Reference proteome</keyword>
<evidence type="ECO:0000256" key="5">
    <source>
        <dbReference type="ARBA" id="ARBA00022723"/>
    </source>
</evidence>
<keyword evidence="4 11" id="KW-0812">Transmembrane</keyword>
<organism evidence="13 14">
    <name type="scientific">Paenibacillus popilliae</name>
    <name type="common">Bacillus popilliae</name>
    <dbReference type="NCBI Taxonomy" id="78057"/>
    <lineage>
        <taxon>Bacteria</taxon>
        <taxon>Bacillati</taxon>
        <taxon>Bacillota</taxon>
        <taxon>Bacilli</taxon>
        <taxon>Bacillales</taxon>
        <taxon>Paenibacillaceae</taxon>
        <taxon>Paenibacillus</taxon>
    </lineage>
</organism>
<comment type="cofactor">
    <cofactor evidence="1">
        <name>Zn(2+)</name>
        <dbReference type="ChEBI" id="CHEBI:29105"/>
    </cofactor>
</comment>
<dbReference type="Pfam" id="PF01435">
    <property type="entry name" value="Peptidase_M48"/>
    <property type="match status" value="1"/>
</dbReference>
<dbReference type="Proteomes" id="UP000316208">
    <property type="component" value="Unassembled WGS sequence"/>
</dbReference>
<feature type="transmembrane region" description="Helical" evidence="11">
    <location>
        <begin position="283"/>
        <end position="304"/>
    </location>
</feature>
<keyword evidence="8 11" id="KW-1133">Transmembrane helix</keyword>
<keyword evidence="9" id="KW-0482">Metalloprotease</keyword>
<protein>
    <recommendedName>
        <fullName evidence="12">Peptidase M48 domain-containing protein</fullName>
    </recommendedName>
</protein>
<evidence type="ECO:0000256" key="4">
    <source>
        <dbReference type="ARBA" id="ARBA00022692"/>
    </source>
</evidence>
<accession>A0ABY3ARZ1</accession>
<feature type="domain" description="Peptidase M48" evidence="12">
    <location>
        <begin position="182"/>
        <end position="402"/>
    </location>
</feature>
<evidence type="ECO:0000313" key="14">
    <source>
        <dbReference type="Proteomes" id="UP000316208"/>
    </source>
</evidence>
<evidence type="ECO:0000313" key="13">
    <source>
        <dbReference type="EMBL" id="TQR45503.1"/>
    </source>
</evidence>
<dbReference type="InterPro" id="IPR001915">
    <property type="entry name" value="Peptidase_M48"/>
</dbReference>
<feature type="transmembrane region" description="Helical" evidence="11">
    <location>
        <begin position="106"/>
        <end position="130"/>
    </location>
</feature>
<feature type="transmembrane region" description="Helical" evidence="11">
    <location>
        <begin position="136"/>
        <end position="154"/>
    </location>
</feature>
<name>A0ABY3ARZ1_PAEPP</name>
<dbReference type="EMBL" id="SADY01000002">
    <property type="protein sequence ID" value="TQR45503.1"/>
    <property type="molecule type" value="Genomic_DNA"/>
</dbReference>
<keyword evidence="5" id="KW-0479">Metal-binding</keyword>
<evidence type="ECO:0000256" key="10">
    <source>
        <dbReference type="ARBA" id="ARBA00023136"/>
    </source>
</evidence>
<evidence type="ECO:0000256" key="6">
    <source>
        <dbReference type="ARBA" id="ARBA00022801"/>
    </source>
</evidence>